<proteinExistence type="predicted"/>
<dbReference type="GO" id="GO:0003676">
    <property type="term" value="F:nucleic acid binding"/>
    <property type="evidence" value="ECO:0007669"/>
    <property type="project" value="InterPro"/>
</dbReference>
<protein>
    <submittedName>
        <fullName evidence="1">Uncharacterized protein</fullName>
    </submittedName>
</protein>
<dbReference type="SUPFAM" id="SSF53098">
    <property type="entry name" value="Ribonuclease H-like"/>
    <property type="match status" value="1"/>
</dbReference>
<name>A0A941W4R9_9BACT</name>
<dbReference type="Gene3D" id="3.30.420.10">
    <property type="entry name" value="Ribonuclease H-like superfamily/Ribonuclease H"/>
    <property type="match status" value="2"/>
</dbReference>
<reference evidence="1" key="1">
    <citation type="journal article" date="2021" name="ISME J.">
        <title>Fine-scale metabolic discontinuity in a stratified prokaryote microbiome of a Red Sea deep halocline.</title>
        <authorList>
            <person name="Michoud G."/>
            <person name="Ngugi D.K."/>
            <person name="Barozzi A."/>
            <person name="Merlino G."/>
            <person name="Calleja M.L."/>
            <person name="Delgado-Huertas A."/>
            <person name="Moran X.A.G."/>
            <person name="Daffonchio D."/>
        </authorList>
    </citation>
    <scope>NUCLEOTIDE SEQUENCE</scope>
    <source>
        <strain evidence="1">SuakinDeep_MAG55_1</strain>
    </source>
</reference>
<accession>A0A941W4R9</accession>
<dbReference type="InterPro" id="IPR012337">
    <property type="entry name" value="RNaseH-like_sf"/>
</dbReference>
<dbReference type="InterPro" id="IPR036397">
    <property type="entry name" value="RNaseH_sf"/>
</dbReference>
<sequence length="321" mass="36726">MPIVAGIDEAGYGPTLGPLVLSKVVMGIPAEYHHETNIWHVLKDAISEKTQKRGNRIVVGDSKKLYQQKTGLKILEEAVLSFIWHTKGPVAKFTDLLKLLSDYDDNVFNKYPWYKGRDLDLPVASNVSAIMNYADNFKHTAVLQDVSILDIKSHFICVSEINRQIELDGNKSLLLFKSCIRHLKEVFEHYGRHKPKVLIDKHGGRNYYERLLVQNFEGCKVDSITEGNPLSTYNINNADRKMDVSFVVGADSKHFPTALASMFSKYIRELFIKLFNSFWQEKVQNIKPTAGYPEDARRFLSQIHDIRSKLNISDDILIRVK</sequence>
<evidence type="ECO:0000313" key="1">
    <source>
        <dbReference type="EMBL" id="MBS1259430.1"/>
    </source>
</evidence>
<dbReference type="EMBL" id="JAANXD010000093">
    <property type="protein sequence ID" value="MBS1259430.1"/>
    <property type="molecule type" value="Genomic_DNA"/>
</dbReference>
<dbReference type="AlphaFoldDB" id="A0A941W4R9"/>
<organism evidence="1 2">
    <name type="scientific">Candidatus Scalindua arabica</name>
    <dbReference type="NCBI Taxonomy" id="1127984"/>
    <lineage>
        <taxon>Bacteria</taxon>
        <taxon>Pseudomonadati</taxon>
        <taxon>Planctomycetota</taxon>
        <taxon>Candidatus Brocadiia</taxon>
        <taxon>Candidatus Brocadiales</taxon>
        <taxon>Candidatus Scalinduaceae</taxon>
        <taxon>Candidatus Scalindua</taxon>
    </lineage>
</organism>
<evidence type="ECO:0000313" key="2">
    <source>
        <dbReference type="Proteomes" id="UP000722750"/>
    </source>
</evidence>
<comment type="caution">
    <text evidence="1">The sequence shown here is derived from an EMBL/GenBank/DDBJ whole genome shotgun (WGS) entry which is preliminary data.</text>
</comment>
<gene>
    <name evidence="1" type="ORF">MAG551_02500</name>
</gene>
<dbReference type="Proteomes" id="UP000722750">
    <property type="component" value="Unassembled WGS sequence"/>
</dbReference>